<keyword evidence="2" id="KW-1185">Reference proteome</keyword>
<evidence type="ECO:0000313" key="2">
    <source>
        <dbReference type="Proteomes" id="UP000649573"/>
    </source>
</evidence>
<reference evidence="2" key="1">
    <citation type="journal article" date="2019" name="Int. J. Syst. Evol. Microbiol.">
        <title>The Global Catalogue of Microorganisms (GCM) 10K type strain sequencing project: providing services to taxonomists for standard genome sequencing and annotation.</title>
        <authorList>
            <consortium name="The Broad Institute Genomics Platform"/>
            <consortium name="The Broad Institute Genome Sequencing Center for Infectious Disease"/>
            <person name="Wu L."/>
            <person name="Ma J."/>
        </authorList>
    </citation>
    <scope>NUCLEOTIDE SEQUENCE [LARGE SCALE GENOMIC DNA]</scope>
    <source>
        <strain evidence="2">JCM 3296</strain>
    </source>
</reference>
<dbReference type="Proteomes" id="UP000649573">
    <property type="component" value="Unassembled WGS sequence"/>
</dbReference>
<dbReference type="EMBL" id="BMRE01000032">
    <property type="protein sequence ID" value="GGU59068.1"/>
    <property type="molecule type" value="Genomic_DNA"/>
</dbReference>
<sequence>MARTLVYGAFPPELRDMWGVRWSRARESEYRAALRSLRAATGVLPERHRMIPYAYEALRRAAA</sequence>
<accession>A0ABQ2UZ09</accession>
<organism evidence="1 2">
    <name type="scientific">Lentzea flava</name>
    <dbReference type="NCBI Taxonomy" id="103732"/>
    <lineage>
        <taxon>Bacteria</taxon>
        <taxon>Bacillati</taxon>
        <taxon>Actinomycetota</taxon>
        <taxon>Actinomycetes</taxon>
        <taxon>Pseudonocardiales</taxon>
        <taxon>Pseudonocardiaceae</taxon>
        <taxon>Lentzea</taxon>
    </lineage>
</organism>
<name>A0ABQ2UZ09_9PSEU</name>
<protein>
    <submittedName>
        <fullName evidence="1">Uncharacterized protein</fullName>
    </submittedName>
</protein>
<comment type="caution">
    <text evidence="1">The sequence shown here is derived from an EMBL/GenBank/DDBJ whole genome shotgun (WGS) entry which is preliminary data.</text>
</comment>
<proteinExistence type="predicted"/>
<evidence type="ECO:0000313" key="1">
    <source>
        <dbReference type="EMBL" id="GGU59068.1"/>
    </source>
</evidence>
<gene>
    <name evidence="1" type="ORF">GCM10010178_59090</name>
</gene>